<accession>A0A679FWY2</accession>
<protein>
    <submittedName>
        <fullName evidence="2">Uncharacterized protein</fullName>
    </submittedName>
</protein>
<gene>
    <name evidence="2" type="ORF">GsuE55_34500</name>
</gene>
<proteinExistence type="predicted"/>
<dbReference type="Proteomes" id="UP000501421">
    <property type="component" value="Chromosome"/>
</dbReference>
<keyword evidence="1" id="KW-0732">Signal</keyword>
<keyword evidence="3" id="KW-1185">Reference proteome</keyword>
<reference evidence="3" key="1">
    <citation type="journal article" date="2020" name="Microbiol. Resour. Announc.">
        <title>Complete Genome Sequence of Geobacillus sp. Strain E55-1, Isolated from Mine Geyser in Japan.</title>
        <authorList>
            <person name="Miyazaki K."/>
            <person name="Hase E."/>
            <person name="Tokito N."/>
        </authorList>
    </citation>
    <scope>NUCLEOTIDE SEQUENCE [LARGE SCALE GENOMIC DNA]</scope>
    <source>
        <strain evidence="3">E55-1</strain>
    </source>
</reference>
<evidence type="ECO:0000313" key="3">
    <source>
        <dbReference type="Proteomes" id="UP000501421"/>
    </source>
</evidence>
<organism evidence="2 3">
    <name type="scientific">Geobacillus subterraneus</name>
    <dbReference type="NCBI Taxonomy" id="129338"/>
    <lineage>
        <taxon>Bacteria</taxon>
        <taxon>Bacillati</taxon>
        <taxon>Bacillota</taxon>
        <taxon>Bacilli</taxon>
        <taxon>Bacillales</taxon>
        <taxon>Anoxybacillaceae</taxon>
        <taxon>Geobacillus</taxon>
    </lineage>
</organism>
<dbReference type="RefSeq" id="WP_231559861.1">
    <property type="nucleotide sequence ID" value="NZ_AP022557.1"/>
</dbReference>
<dbReference type="EMBL" id="AP022557">
    <property type="protein sequence ID" value="BBW98617.1"/>
    <property type="molecule type" value="Genomic_DNA"/>
</dbReference>
<evidence type="ECO:0000256" key="1">
    <source>
        <dbReference type="SAM" id="SignalP"/>
    </source>
</evidence>
<feature type="chain" id="PRO_5025405061" evidence="1">
    <location>
        <begin position="32"/>
        <end position="184"/>
    </location>
</feature>
<feature type="signal peptide" evidence="1">
    <location>
        <begin position="1"/>
        <end position="31"/>
    </location>
</feature>
<evidence type="ECO:0000313" key="2">
    <source>
        <dbReference type="EMBL" id="BBW98617.1"/>
    </source>
</evidence>
<sequence length="184" mass="19959">MKNKILMKTVIFATSFSILCTTFTPLSSTFAAENDNTAVVNNQVTNETPESLLEYIEIEGAPSTVEDTRDFIQYAATTEEFQSYIGEEIAQDDVAHASGVVSGTLKAIKAFGWICRVGGKTLKYAIRPLSPSKAKLIDQYARKIAYATERLESGTKSALISALKKAGVPGKTAEALAEIILWLV</sequence>
<name>A0A679FWY2_9BACL</name>
<dbReference type="AlphaFoldDB" id="A0A679FWY2"/>